<feature type="active site" description="Nucleophile" evidence="2">
    <location>
        <position position="369"/>
    </location>
</feature>
<evidence type="ECO:0000256" key="2">
    <source>
        <dbReference type="PROSITE-ProRule" id="PRU10055"/>
    </source>
</evidence>
<dbReference type="InterPro" id="IPR033132">
    <property type="entry name" value="GH_1_N_CS"/>
</dbReference>
<dbReference type="PANTHER" id="PTHR10353:SF136">
    <property type="entry name" value="ARYL-PHOSPHO-BETA-D-GLUCOSIDASE BGLC"/>
    <property type="match status" value="1"/>
</dbReference>
<dbReference type="PROSITE" id="PS00653">
    <property type="entry name" value="GLYCOSYL_HYDROL_F1_2"/>
    <property type="match status" value="1"/>
</dbReference>
<organism evidence="5 6">
    <name type="scientific">Pectobacterium jejuense</name>
    <dbReference type="NCBI Taxonomy" id="2974022"/>
    <lineage>
        <taxon>Bacteria</taxon>
        <taxon>Pseudomonadati</taxon>
        <taxon>Pseudomonadota</taxon>
        <taxon>Gammaproteobacteria</taxon>
        <taxon>Enterobacterales</taxon>
        <taxon>Pectobacteriaceae</taxon>
        <taxon>Pectobacterium</taxon>
    </lineage>
</organism>
<keyword evidence="6" id="KW-1185">Reference proteome</keyword>
<dbReference type="Gene3D" id="3.20.20.80">
    <property type="entry name" value="Glycosidases"/>
    <property type="match status" value="1"/>
</dbReference>
<dbReference type="GO" id="GO:0016798">
    <property type="term" value="F:hydrolase activity, acting on glycosyl bonds"/>
    <property type="evidence" value="ECO:0007669"/>
    <property type="project" value="UniProtKB-KW"/>
</dbReference>
<evidence type="ECO:0000256" key="4">
    <source>
        <dbReference type="RuleBase" id="RU004468"/>
    </source>
</evidence>
<dbReference type="RefSeq" id="WP_400355409.1">
    <property type="nucleotide sequence ID" value="NZ_JBIXLA010000007.1"/>
</dbReference>
<dbReference type="InterPro" id="IPR001360">
    <property type="entry name" value="Glyco_hydro_1"/>
</dbReference>
<dbReference type="InterPro" id="IPR017853">
    <property type="entry name" value="GH"/>
</dbReference>
<dbReference type="Pfam" id="PF00232">
    <property type="entry name" value="Glyco_hydro_1"/>
    <property type="match status" value="1"/>
</dbReference>
<evidence type="ECO:0000256" key="3">
    <source>
        <dbReference type="RuleBase" id="RU003690"/>
    </source>
</evidence>
<dbReference type="Proteomes" id="UP001617702">
    <property type="component" value="Unassembled WGS sequence"/>
</dbReference>
<accession>A0ABW8GZ26</accession>
<evidence type="ECO:0000313" key="6">
    <source>
        <dbReference type="Proteomes" id="UP001617702"/>
    </source>
</evidence>
<dbReference type="EMBL" id="JBIXLB010000008">
    <property type="protein sequence ID" value="MFJ5514556.1"/>
    <property type="molecule type" value="Genomic_DNA"/>
</dbReference>
<gene>
    <name evidence="5" type="ORF">ACIPUH_17355</name>
</gene>
<dbReference type="PANTHER" id="PTHR10353">
    <property type="entry name" value="GLYCOSYL HYDROLASE"/>
    <property type="match status" value="1"/>
</dbReference>
<dbReference type="EC" id="3.2.1.-" evidence="5"/>
<name>A0ABW8GZ26_9GAMM</name>
<evidence type="ECO:0000313" key="5">
    <source>
        <dbReference type="EMBL" id="MFJ5514556.1"/>
    </source>
</evidence>
<keyword evidence="4 5" id="KW-0378">Hydrolase</keyword>
<protein>
    <submittedName>
        <fullName evidence="5">Glycoside hydrolase family 1 protein</fullName>
        <ecNumber evidence="5">3.2.1.-</ecNumber>
    </submittedName>
</protein>
<dbReference type="SUPFAM" id="SSF51445">
    <property type="entry name" value="(Trans)glycosidases"/>
    <property type="match status" value="1"/>
</dbReference>
<sequence>MKFDNLKPFPKGFYWGAATSAYQCEGAWNEDGKGLSVIDSAQFSEGVSDFKVGSEHYHRYKEDIALFSEMGMNMYRFSISWARIMPQGRGELNRKGIEFYNNLINELIAKGITPLVTLYHFDLPLALEKNGGWSSPQTIDAFVEYSAVCFREFGDRVKYWLTINEQNMMILQGDAIGTNSQKDEDKFKKLYHQNHNMAVGQAKVYNLCHELVENGKIGPAPNLACIYPASDKPEDYIAAQNFTAIRNWLYLDLACKGEYNPVAWAFFEKMGYTPTVSEEDKNILKAGKPDFIAFNYYYSLTAAASREGHEEQRRFLEDKISGIDDSTFIPVDNKNLDINEFNWLIDPVGFRVTSRELYDRYRLPLIVTENGIGAYDTLTEDKKIHDDIRISYLSEHLQQLQLAINDGVDIFGYCPWSAMDLVSTHEGFKKRYGLIYINRDENNEGDLSRIKKKSFYWYKKVIESNGSDLNPEVEY</sequence>
<reference evidence="5 6" key="1">
    <citation type="submission" date="2024-10" db="EMBL/GenBank/DDBJ databases">
        <authorList>
            <person name="Lu C.-H."/>
        </authorList>
    </citation>
    <scope>NUCLEOTIDE SEQUENCE [LARGE SCALE GENOMIC DNA]</scope>
    <source>
        <strain evidence="5 6">22LXZD03-01</strain>
    </source>
</reference>
<comment type="caution">
    <text evidence="5">The sequence shown here is derived from an EMBL/GenBank/DDBJ whole genome shotgun (WGS) entry which is preliminary data.</text>
</comment>
<comment type="similarity">
    <text evidence="1 3">Belongs to the glycosyl hydrolase 1 family.</text>
</comment>
<proteinExistence type="inferred from homology"/>
<dbReference type="PROSITE" id="PS00572">
    <property type="entry name" value="GLYCOSYL_HYDROL_F1_1"/>
    <property type="match status" value="1"/>
</dbReference>
<evidence type="ECO:0000256" key="1">
    <source>
        <dbReference type="ARBA" id="ARBA00010838"/>
    </source>
</evidence>
<dbReference type="InterPro" id="IPR018120">
    <property type="entry name" value="Glyco_hydro_1_AS"/>
</dbReference>
<keyword evidence="4 5" id="KW-0326">Glycosidase</keyword>
<dbReference type="PRINTS" id="PR00131">
    <property type="entry name" value="GLHYDRLASE1"/>
</dbReference>